<feature type="domain" description="Carboxylesterase type B" evidence="5">
    <location>
        <begin position="28"/>
        <end position="548"/>
    </location>
</feature>
<keyword evidence="3" id="KW-1133">Transmembrane helix</keyword>
<keyword evidence="3" id="KW-0812">Transmembrane</keyword>
<feature type="chain" id="PRO_5040511512" description="Carboxylesterase type B domain-containing protein" evidence="4">
    <location>
        <begin position="20"/>
        <end position="618"/>
    </location>
</feature>
<dbReference type="Pfam" id="PF00135">
    <property type="entry name" value="COesterase"/>
    <property type="match status" value="1"/>
</dbReference>
<protein>
    <recommendedName>
        <fullName evidence="5">Carboxylesterase type B domain-containing protein</fullName>
    </recommendedName>
</protein>
<dbReference type="Gene3D" id="3.40.50.1820">
    <property type="entry name" value="alpha/beta hydrolase"/>
    <property type="match status" value="1"/>
</dbReference>
<evidence type="ECO:0000256" key="3">
    <source>
        <dbReference type="SAM" id="Phobius"/>
    </source>
</evidence>
<feature type="signal peptide" evidence="4">
    <location>
        <begin position="1"/>
        <end position="19"/>
    </location>
</feature>
<evidence type="ECO:0000313" key="7">
    <source>
        <dbReference type="Proteomes" id="UP001152747"/>
    </source>
</evidence>
<comment type="similarity">
    <text evidence="1">Belongs to the type-B carboxylesterase/lipase family.</text>
</comment>
<reference evidence="6" key="1">
    <citation type="submission" date="2022-11" db="EMBL/GenBank/DDBJ databases">
        <authorList>
            <person name="Kikuchi T."/>
        </authorList>
    </citation>
    <scope>NUCLEOTIDE SEQUENCE</scope>
    <source>
        <strain evidence="6">PS1010</strain>
    </source>
</reference>
<keyword evidence="3" id="KW-0472">Membrane</keyword>
<dbReference type="EMBL" id="CANHGI010000006">
    <property type="protein sequence ID" value="CAI5455390.1"/>
    <property type="molecule type" value="Genomic_DNA"/>
</dbReference>
<evidence type="ECO:0000256" key="1">
    <source>
        <dbReference type="ARBA" id="ARBA00005964"/>
    </source>
</evidence>
<dbReference type="PANTHER" id="PTHR43903">
    <property type="entry name" value="NEUROLIGIN"/>
    <property type="match status" value="1"/>
</dbReference>
<keyword evidence="2 4" id="KW-0732">Signal</keyword>
<organism evidence="6 7">
    <name type="scientific">Caenorhabditis angaria</name>
    <dbReference type="NCBI Taxonomy" id="860376"/>
    <lineage>
        <taxon>Eukaryota</taxon>
        <taxon>Metazoa</taxon>
        <taxon>Ecdysozoa</taxon>
        <taxon>Nematoda</taxon>
        <taxon>Chromadorea</taxon>
        <taxon>Rhabditida</taxon>
        <taxon>Rhabditina</taxon>
        <taxon>Rhabditomorpha</taxon>
        <taxon>Rhabditoidea</taxon>
        <taxon>Rhabditidae</taxon>
        <taxon>Peloderinae</taxon>
        <taxon>Caenorhabditis</taxon>
    </lineage>
</organism>
<dbReference type="InterPro" id="IPR019819">
    <property type="entry name" value="Carboxylesterase_B_CS"/>
</dbReference>
<feature type="transmembrane region" description="Helical" evidence="3">
    <location>
        <begin position="583"/>
        <end position="608"/>
    </location>
</feature>
<dbReference type="InterPro" id="IPR002018">
    <property type="entry name" value="CarbesteraseB"/>
</dbReference>
<dbReference type="InterPro" id="IPR051093">
    <property type="entry name" value="Neuroligin/BSAL"/>
</dbReference>
<evidence type="ECO:0000256" key="2">
    <source>
        <dbReference type="ARBA" id="ARBA00022729"/>
    </source>
</evidence>
<dbReference type="InterPro" id="IPR029058">
    <property type="entry name" value="AB_hydrolase_fold"/>
</dbReference>
<dbReference type="OrthoDB" id="19653at2759"/>
<sequence length="618" mass="70557">MRWLITPFLLWWNTHYFISCERRITPFEVTVKSGAIRGERITQNGQDFTAFKGVPFAMPPVGYLRFQRPQEPAKWRGVMNATQYSPMCMQNLNQRDISEPERYVHHVSEDCLYINVFSPAPYNNSEKVPVIVFIHGGRFQTGSGSDIPQQAIFDNFVSRKASLLVFVTFNYRLGPLGFAVTENESTQPGNVGLWDQVTALRWVKDNIETFKGDSDKITLMGHGSGAASASLLALSPTIQNEHLFHGVILMSGSALQPGIVRNTSANATSQWNNRFGCKAFNNTLLLDCARKHSKEEIFENNRIRYDDYEDFTPTIDGENGLIPKSPAELADQKRKSRIPHVPMIIGTTRDESSLRIFHMNEKQLNFSTLSLEDGVRLVNNLTQGYEQFQNHKLIAKGCQAEYVNKQVDPSNNSSVLMESILKMYSHFWYDAPASRLAASCVQHQPNIYLYSFDHISENLNGINRAFHGVDKFHIFNISPRFLDHRKDMNWQIDKRVVEIFAGLVTNFAYTQTPTRDNDEFNFNWTSTTMHELNYLSITDSPTMKVGFRWQGHVFWNWYAPALDTVDVATIHRLAELDGSIGNWQMATAMLSFCSLFFFAILVGLACYCTRKESDEDEL</sequence>
<name>A0A9P1J2D6_9PELO</name>
<evidence type="ECO:0000313" key="6">
    <source>
        <dbReference type="EMBL" id="CAI5455390.1"/>
    </source>
</evidence>
<evidence type="ECO:0000256" key="4">
    <source>
        <dbReference type="SAM" id="SignalP"/>
    </source>
</evidence>
<keyword evidence="7" id="KW-1185">Reference proteome</keyword>
<dbReference type="Proteomes" id="UP001152747">
    <property type="component" value="Unassembled WGS sequence"/>
</dbReference>
<dbReference type="AlphaFoldDB" id="A0A9P1J2D6"/>
<comment type="caution">
    <text evidence="6">The sequence shown here is derived from an EMBL/GenBank/DDBJ whole genome shotgun (WGS) entry which is preliminary data.</text>
</comment>
<dbReference type="PROSITE" id="PS00941">
    <property type="entry name" value="CARBOXYLESTERASE_B_2"/>
    <property type="match status" value="1"/>
</dbReference>
<gene>
    <name evidence="6" type="ORF">CAMP_LOCUS18027</name>
</gene>
<dbReference type="SUPFAM" id="SSF53474">
    <property type="entry name" value="alpha/beta-Hydrolases"/>
    <property type="match status" value="1"/>
</dbReference>
<evidence type="ECO:0000259" key="5">
    <source>
        <dbReference type="Pfam" id="PF00135"/>
    </source>
</evidence>
<proteinExistence type="inferred from homology"/>
<accession>A0A9P1J2D6</accession>